<dbReference type="PROSITE" id="PS50305">
    <property type="entry name" value="SIRTUIN"/>
    <property type="match status" value="1"/>
</dbReference>
<reference evidence="10 11" key="1">
    <citation type="submission" date="2020-02" db="EMBL/GenBank/DDBJ databases">
        <title>Genome sequencing for Draconibacterium sp. strain M1.</title>
        <authorList>
            <person name="Park S.-J."/>
        </authorList>
    </citation>
    <scope>NUCLEOTIDE SEQUENCE [LARGE SCALE GENOMIC DNA]</scope>
    <source>
        <strain evidence="10 11">M1</strain>
    </source>
</reference>
<dbReference type="InterPro" id="IPR041486">
    <property type="entry name" value="ThsA_STALD"/>
</dbReference>
<dbReference type="CDD" id="cd01406">
    <property type="entry name" value="SIR2-like"/>
    <property type="match status" value="1"/>
</dbReference>
<evidence type="ECO:0000256" key="6">
    <source>
        <dbReference type="ARBA" id="ARBA00035033"/>
    </source>
</evidence>
<evidence type="ECO:0000256" key="1">
    <source>
        <dbReference type="ARBA" id="ARBA00022801"/>
    </source>
</evidence>
<evidence type="ECO:0000313" key="11">
    <source>
        <dbReference type="Proteomes" id="UP000474630"/>
    </source>
</evidence>
<dbReference type="GO" id="GO:0051607">
    <property type="term" value="P:defense response to virus"/>
    <property type="evidence" value="ECO:0007669"/>
    <property type="project" value="UniProtKB-KW"/>
</dbReference>
<dbReference type="SUPFAM" id="SSF52467">
    <property type="entry name" value="DHS-like NAD/FAD-binding domain"/>
    <property type="match status" value="1"/>
</dbReference>
<evidence type="ECO:0000256" key="5">
    <source>
        <dbReference type="ARBA" id="ARBA00035014"/>
    </source>
</evidence>
<dbReference type="AlphaFoldDB" id="A0A6C0RAE1"/>
<evidence type="ECO:0000259" key="9">
    <source>
        <dbReference type="PROSITE" id="PS50305"/>
    </source>
</evidence>
<evidence type="ECO:0000256" key="7">
    <source>
        <dbReference type="ARBA" id="ARBA00047575"/>
    </source>
</evidence>
<dbReference type="InterPro" id="IPR026590">
    <property type="entry name" value="Ssirtuin_cat_dom"/>
</dbReference>
<name>A0A6C0RAE1_9BACT</name>
<evidence type="ECO:0000256" key="8">
    <source>
        <dbReference type="PROSITE-ProRule" id="PRU00236"/>
    </source>
</evidence>
<dbReference type="Proteomes" id="UP000474630">
    <property type="component" value="Chromosome"/>
</dbReference>
<organism evidence="10 11">
    <name type="scientific">Draconibacterium halophilum</name>
    <dbReference type="NCBI Taxonomy" id="2706887"/>
    <lineage>
        <taxon>Bacteria</taxon>
        <taxon>Pseudomonadati</taxon>
        <taxon>Bacteroidota</taxon>
        <taxon>Bacteroidia</taxon>
        <taxon>Marinilabiliales</taxon>
        <taxon>Prolixibacteraceae</taxon>
        <taxon>Draconibacterium</taxon>
    </lineage>
</organism>
<dbReference type="Pfam" id="PF13289">
    <property type="entry name" value="SIR2_2"/>
    <property type="match status" value="1"/>
</dbReference>
<keyword evidence="11" id="KW-1185">Reference proteome</keyword>
<evidence type="ECO:0000256" key="3">
    <source>
        <dbReference type="ARBA" id="ARBA00023118"/>
    </source>
</evidence>
<feature type="domain" description="Deacetylase sirtuin-type" evidence="9">
    <location>
        <begin position="1"/>
        <end position="281"/>
    </location>
</feature>
<evidence type="ECO:0000256" key="2">
    <source>
        <dbReference type="ARBA" id="ARBA00023027"/>
    </source>
</evidence>
<keyword evidence="1" id="KW-0378">Hydrolase</keyword>
<accession>A0A6C0RAE1</accession>
<comment type="similarity">
    <text evidence="5">Belongs to the soluble Thoeris ThsA family.</text>
</comment>
<dbReference type="GO" id="GO:0003953">
    <property type="term" value="F:NAD+ nucleosidase activity"/>
    <property type="evidence" value="ECO:0007669"/>
    <property type="project" value="UniProtKB-EC"/>
</dbReference>
<gene>
    <name evidence="10" type="ORF">G0Q07_01050</name>
</gene>
<dbReference type="InterPro" id="IPR029035">
    <property type="entry name" value="DHS-like_NAD/FAD-binding_dom"/>
</dbReference>
<sequence>MKRKIQHFINDFLKEIKENNAAIFAGAGLSAASGHVDWKGLLKDFAEELHLDIEKENDLISLAQYHLNKNANNRHELNQKIANEFHHGKNPNLNHEILARLPIKTFWTTNYDRLIEKSLQDKGKIIDVKYTTKHLANTIHGRDAIIYKMHGDVEHPDDAIISKDQYEKYYHTHGAFINTLSGDLVSKTFLFIGFSFTDPNLDYILSRIRVTYQNNQRKHYCFFRDVSKRKDESSDDFEYRKIKQELMISDLLRFNIHVILVKEYSEITDILKEIENRFKRQTVYISGSAHEYGSMTPAKAEEFISKLSQELIKNNFKIVSGFGLGVGSSVINGVLEEVYLNKKENLKNQLLLRPFPQGEKGKVQWTDYRKDMISYAGVSIFLFGNKLEDGQLKLANGVRSEFEITIEQGAIALPIGATGYMAKQIWEEMLADYSSYFGSEDNIKLYKALGDENLAPEKLIELIIEFISKLIKK</sequence>
<comment type="caution">
    <text evidence="8">Lacks conserved residue(s) required for the propagation of feature annotation.</text>
</comment>
<dbReference type="Pfam" id="PF18185">
    <property type="entry name" value="STALD"/>
    <property type="match status" value="1"/>
</dbReference>
<keyword evidence="3" id="KW-0051">Antiviral defense</keyword>
<comment type="catalytic activity">
    <reaction evidence="7">
        <text>NAD(+) + H2O = ADP-D-ribose + nicotinamide + H(+)</text>
        <dbReference type="Rhea" id="RHEA:16301"/>
        <dbReference type="ChEBI" id="CHEBI:15377"/>
        <dbReference type="ChEBI" id="CHEBI:15378"/>
        <dbReference type="ChEBI" id="CHEBI:17154"/>
        <dbReference type="ChEBI" id="CHEBI:57540"/>
        <dbReference type="ChEBI" id="CHEBI:57967"/>
        <dbReference type="EC" id="3.2.2.5"/>
    </reaction>
    <physiologicalReaction direction="left-to-right" evidence="7">
        <dbReference type="Rhea" id="RHEA:16302"/>
    </physiologicalReaction>
</comment>
<dbReference type="EMBL" id="CP048409">
    <property type="protein sequence ID" value="QIA06403.1"/>
    <property type="molecule type" value="Genomic_DNA"/>
</dbReference>
<dbReference type="Gene3D" id="3.40.50.1220">
    <property type="entry name" value="TPP-binding domain"/>
    <property type="match status" value="1"/>
</dbReference>
<keyword evidence="2" id="KW-0520">NAD</keyword>
<evidence type="ECO:0000313" key="10">
    <source>
        <dbReference type="EMBL" id="QIA06403.1"/>
    </source>
</evidence>
<protein>
    <recommendedName>
        <fullName evidence="6">NAD(+) hydrolase ThsA</fullName>
        <ecNumber evidence="4">3.2.2.5</ecNumber>
    </recommendedName>
</protein>
<dbReference type="RefSeq" id="WP_163344336.1">
    <property type="nucleotide sequence ID" value="NZ_CP048409.1"/>
</dbReference>
<dbReference type="KEGG" id="drc:G0Q07_01050"/>
<evidence type="ECO:0000256" key="4">
    <source>
        <dbReference type="ARBA" id="ARBA00034327"/>
    </source>
</evidence>
<dbReference type="EC" id="3.2.2.5" evidence="4"/>
<proteinExistence type="inferred from homology"/>